<dbReference type="InterPro" id="IPR050736">
    <property type="entry name" value="Sensor_HK_Regulatory"/>
</dbReference>
<evidence type="ECO:0000256" key="5">
    <source>
        <dbReference type="ARBA" id="ARBA00022777"/>
    </source>
</evidence>
<feature type="repeat" description="TPR" evidence="7">
    <location>
        <begin position="85"/>
        <end position="118"/>
    </location>
</feature>
<dbReference type="InterPro" id="IPR036097">
    <property type="entry name" value="HisK_dim/P_sf"/>
</dbReference>
<dbReference type="Pfam" id="PF13181">
    <property type="entry name" value="TPR_8"/>
    <property type="match status" value="3"/>
</dbReference>
<evidence type="ECO:0000256" key="7">
    <source>
        <dbReference type="PROSITE-ProRule" id="PRU00339"/>
    </source>
</evidence>
<feature type="chain" id="PRO_5020911175" description="histidine kinase" evidence="9">
    <location>
        <begin position="24"/>
        <end position="699"/>
    </location>
</feature>
<dbReference type="EC" id="2.7.13.3" evidence="2"/>
<dbReference type="Proteomes" id="UP000309488">
    <property type="component" value="Unassembled WGS sequence"/>
</dbReference>
<proteinExistence type="predicted"/>
<dbReference type="PROSITE" id="PS50005">
    <property type="entry name" value="TPR"/>
    <property type="match status" value="2"/>
</dbReference>
<dbReference type="PANTHER" id="PTHR43711:SF26">
    <property type="entry name" value="SENSOR HISTIDINE KINASE RCSC"/>
    <property type="match status" value="1"/>
</dbReference>
<dbReference type="OrthoDB" id="9810447at2"/>
<accession>A0A4U1CUX1</accession>
<dbReference type="Gene3D" id="3.30.565.10">
    <property type="entry name" value="Histidine kinase-like ATPase, C-terminal domain"/>
    <property type="match status" value="1"/>
</dbReference>
<dbReference type="RefSeq" id="WP_136839527.1">
    <property type="nucleotide sequence ID" value="NZ_SWBR01000002.1"/>
</dbReference>
<comment type="catalytic activity">
    <reaction evidence="1">
        <text>ATP + protein L-histidine = ADP + protein N-phospho-L-histidine.</text>
        <dbReference type="EC" id="2.7.13.3"/>
    </reaction>
</comment>
<dbReference type="SUPFAM" id="SSF55874">
    <property type="entry name" value="ATPase domain of HSP90 chaperone/DNA topoisomerase II/histidine kinase"/>
    <property type="match status" value="1"/>
</dbReference>
<dbReference type="AlphaFoldDB" id="A0A4U1CUX1"/>
<dbReference type="InterPro" id="IPR003661">
    <property type="entry name" value="HisK_dim/P_dom"/>
</dbReference>
<dbReference type="EMBL" id="SWBR01000002">
    <property type="protein sequence ID" value="TKC09949.1"/>
    <property type="molecule type" value="Genomic_DNA"/>
</dbReference>
<keyword evidence="7" id="KW-0802">TPR repeat</keyword>
<organism evidence="11 12">
    <name type="scientific">Pedobacter polaris</name>
    <dbReference type="NCBI Taxonomy" id="2571273"/>
    <lineage>
        <taxon>Bacteria</taxon>
        <taxon>Pseudomonadati</taxon>
        <taxon>Bacteroidota</taxon>
        <taxon>Sphingobacteriia</taxon>
        <taxon>Sphingobacteriales</taxon>
        <taxon>Sphingobacteriaceae</taxon>
        <taxon>Pedobacter</taxon>
    </lineage>
</organism>
<keyword evidence="9" id="KW-0732">Signal</keyword>
<dbReference type="SMART" id="SM00388">
    <property type="entry name" value="HisKA"/>
    <property type="match status" value="1"/>
</dbReference>
<dbReference type="SMART" id="SM00028">
    <property type="entry name" value="TPR"/>
    <property type="match status" value="5"/>
</dbReference>
<evidence type="ECO:0000256" key="3">
    <source>
        <dbReference type="ARBA" id="ARBA00022553"/>
    </source>
</evidence>
<keyword evidence="4" id="KW-0808">Transferase</keyword>
<keyword evidence="8" id="KW-0812">Transmembrane</keyword>
<feature type="transmembrane region" description="Helical" evidence="8">
    <location>
        <begin position="427"/>
        <end position="447"/>
    </location>
</feature>
<evidence type="ECO:0000256" key="6">
    <source>
        <dbReference type="ARBA" id="ARBA00023012"/>
    </source>
</evidence>
<dbReference type="CDD" id="cd00082">
    <property type="entry name" value="HisKA"/>
    <property type="match status" value="1"/>
</dbReference>
<evidence type="ECO:0000259" key="10">
    <source>
        <dbReference type="PROSITE" id="PS50109"/>
    </source>
</evidence>
<dbReference type="InterPro" id="IPR004358">
    <property type="entry name" value="Sig_transdc_His_kin-like_C"/>
</dbReference>
<keyword evidence="5" id="KW-0418">Kinase</keyword>
<dbReference type="SUPFAM" id="SSF48452">
    <property type="entry name" value="TPR-like"/>
    <property type="match status" value="2"/>
</dbReference>
<keyword evidence="8" id="KW-1133">Transmembrane helix</keyword>
<keyword evidence="12" id="KW-1185">Reference proteome</keyword>
<dbReference type="Gene3D" id="1.10.287.130">
    <property type="match status" value="1"/>
</dbReference>
<feature type="signal peptide" evidence="9">
    <location>
        <begin position="1"/>
        <end position="23"/>
    </location>
</feature>
<feature type="repeat" description="TPR" evidence="7">
    <location>
        <begin position="165"/>
        <end position="198"/>
    </location>
</feature>
<dbReference type="SMART" id="SM00387">
    <property type="entry name" value="HATPase_c"/>
    <property type="match status" value="1"/>
</dbReference>
<evidence type="ECO:0000256" key="8">
    <source>
        <dbReference type="SAM" id="Phobius"/>
    </source>
</evidence>
<dbReference type="Gene3D" id="1.25.40.10">
    <property type="entry name" value="Tetratricopeptide repeat domain"/>
    <property type="match status" value="3"/>
</dbReference>
<reference evidence="11 12" key="1">
    <citation type="submission" date="2019-04" db="EMBL/GenBank/DDBJ databases">
        <title>Pedobacter sp. RP-3-22 sp. nov., isolated from Arctic soil.</title>
        <authorList>
            <person name="Dahal R.H."/>
            <person name="Kim D.-U."/>
        </authorList>
    </citation>
    <scope>NUCLEOTIDE SEQUENCE [LARGE SCALE GENOMIC DNA]</scope>
    <source>
        <strain evidence="11 12">RP-3-22</strain>
    </source>
</reference>
<gene>
    <name evidence="11" type="ORF">FA048_06990</name>
</gene>
<evidence type="ECO:0000313" key="11">
    <source>
        <dbReference type="EMBL" id="TKC09949.1"/>
    </source>
</evidence>
<keyword evidence="3" id="KW-0597">Phosphoprotein</keyword>
<feature type="domain" description="Histidine kinase" evidence="10">
    <location>
        <begin position="479"/>
        <end position="698"/>
    </location>
</feature>
<comment type="caution">
    <text evidence="11">The sequence shown here is derived from an EMBL/GenBank/DDBJ whole genome shotgun (WGS) entry which is preliminary data.</text>
</comment>
<dbReference type="InterPro" id="IPR005467">
    <property type="entry name" value="His_kinase_dom"/>
</dbReference>
<evidence type="ECO:0000256" key="4">
    <source>
        <dbReference type="ARBA" id="ARBA00022679"/>
    </source>
</evidence>
<evidence type="ECO:0000256" key="9">
    <source>
        <dbReference type="SAM" id="SignalP"/>
    </source>
</evidence>
<evidence type="ECO:0000256" key="1">
    <source>
        <dbReference type="ARBA" id="ARBA00000085"/>
    </source>
</evidence>
<name>A0A4U1CUX1_9SPHI</name>
<dbReference type="InterPro" id="IPR019734">
    <property type="entry name" value="TPR_rpt"/>
</dbReference>
<protein>
    <recommendedName>
        <fullName evidence="2">histidine kinase</fullName>
        <ecNumber evidence="2">2.7.13.3</ecNumber>
    </recommendedName>
</protein>
<keyword evidence="8" id="KW-0472">Membrane</keyword>
<dbReference type="Pfam" id="PF02518">
    <property type="entry name" value="HATPase_c"/>
    <property type="match status" value="1"/>
</dbReference>
<dbReference type="SUPFAM" id="SSF47384">
    <property type="entry name" value="Homodimeric domain of signal transducing histidine kinase"/>
    <property type="match status" value="1"/>
</dbReference>
<evidence type="ECO:0000313" key="12">
    <source>
        <dbReference type="Proteomes" id="UP000309488"/>
    </source>
</evidence>
<dbReference type="InterPro" id="IPR011990">
    <property type="entry name" value="TPR-like_helical_dom_sf"/>
</dbReference>
<dbReference type="PROSITE" id="PS50109">
    <property type="entry name" value="HIS_KIN"/>
    <property type="match status" value="1"/>
</dbReference>
<dbReference type="PRINTS" id="PR00344">
    <property type="entry name" value="BCTRLSENSOR"/>
</dbReference>
<dbReference type="InterPro" id="IPR036890">
    <property type="entry name" value="HATPase_C_sf"/>
</dbReference>
<dbReference type="InterPro" id="IPR003594">
    <property type="entry name" value="HATPase_dom"/>
</dbReference>
<keyword evidence="6" id="KW-0902">Two-component regulatory system</keyword>
<sequence>MYRLLISALLGVLLNLFPTHLFAQKNAATDSIYVALQKIQVDSIRIKKTNEYAYNLLVTKKPLRNEIANLAIKNALQYNNQHLLGLSYLTIGYAYILIGEYSNAYPYYMQALAVYQKINEPKNLWRAHLDLTWIQIQLKAYDNANQLIQTAIAITKKENLIPEQAISYNYVGILNDSQGKYELAIESYKLALSLNEKKGLEGNQISTLMNLGISQRRAKKFKDALVSFEKSKIIVDKGNSAYYKQSIYQNLAELTFEMKEYDKAEAYILQALANSSGNNERVLKRGLFSNLYSIYKIKGEYQKALAYSDSLFRIDQSLYEKEKVAEILNLQAKYDTKLKDEKIANQYVLNLQQQQQLLLNKKLLQLTLQQKENSELLFTKRKNELENQKKLQTAAMQKDRLQAKLDKQTSEQQIFTQKQEIATKNRMQIFFALLAVMAIGIAIFIFYNQRKTRNLNALITLQKKDLEQVNAVKDRIFSIIGHDMRAPVNTLTSFNYLLEDHDLSSDKIRVYAEKISQTLNHTSVMMENLLNWSRSQLQGYQPQLKMQHLKPIADQVINTLAVQAAKKGIYITNTIDTDMQVFADGDMTELIMRNLVANAIKFTPNKGTINLSALQDNKHINFKISDSGIGMPTEILAQLNSDETTYHQTSRPGTNKETGTGLGLMLCKTFANLMGGKLKVASETGKGTEVEVSLLSVAA</sequence>
<dbReference type="PANTHER" id="PTHR43711">
    <property type="entry name" value="TWO-COMPONENT HISTIDINE KINASE"/>
    <property type="match status" value="1"/>
</dbReference>
<evidence type="ECO:0000256" key="2">
    <source>
        <dbReference type="ARBA" id="ARBA00012438"/>
    </source>
</evidence>
<dbReference type="GO" id="GO:0000155">
    <property type="term" value="F:phosphorelay sensor kinase activity"/>
    <property type="evidence" value="ECO:0007669"/>
    <property type="project" value="InterPro"/>
</dbReference>